<dbReference type="OrthoDB" id="4330829at2"/>
<dbReference type="AlphaFoldDB" id="A0A2I0SIV7"/>
<evidence type="ECO:0000313" key="2">
    <source>
        <dbReference type="EMBL" id="PKT69842.1"/>
    </source>
</evidence>
<comment type="caution">
    <text evidence="2">The sequence shown here is derived from an EMBL/GenBank/DDBJ whole genome shotgun (WGS) entry which is preliminary data.</text>
</comment>
<dbReference type="RefSeq" id="WP_103552257.1">
    <property type="nucleotide sequence ID" value="NZ_JBHJSK010000001.1"/>
</dbReference>
<accession>A0A2I0SIV7</accession>
<dbReference type="EMBL" id="PJOS01000064">
    <property type="protein sequence ID" value="PKT69842.1"/>
    <property type="molecule type" value="Genomic_DNA"/>
</dbReference>
<name>A0A2I0SIV7_9ACTN</name>
<organism evidence="2 3">
    <name type="scientific">Streptomyces populi</name>
    <dbReference type="NCBI Taxonomy" id="2058924"/>
    <lineage>
        <taxon>Bacteria</taxon>
        <taxon>Bacillati</taxon>
        <taxon>Actinomycetota</taxon>
        <taxon>Actinomycetes</taxon>
        <taxon>Kitasatosporales</taxon>
        <taxon>Streptomycetaceae</taxon>
        <taxon>Streptomyces</taxon>
    </lineage>
</organism>
<keyword evidence="3" id="KW-1185">Reference proteome</keyword>
<evidence type="ECO:0008006" key="4">
    <source>
        <dbReference type="Google" id="ProtNLM"/>
    </source>
</evidence>
<feature type="compositionally biased region" description="Polar residues" evidence="1">
    <location>
        <begin position="41"/>
        <end position="61"/>
    </location>
</feature>
<gene>
    <name evidence="2" type="ORF">CW362_27495</name>
</gene>
<evidence type="ECO:0000256" key="1">
    <source>
        <dbReference type="SAM" id="MobiDB-lite"/>
    </source>
</evidence>
<sequence>MSRRVPHGRSGSRRVAVLLSAIACGSVLVSCSSDDGGGSGATASITPRPTPPNTSNFTGTPPSAIASAASSIIASASERAASAAASVEARASEFAASVSADTARAAATAEKELKNVQGSGNATSEVAMTGVPLAETGGVRAVLITITNRSGETASYAVQVDFKNPDGKVVETKFVGKENLEAGKKATPIVISRQPAEPQLTAVLTKAQRY</sequence>
<dbReference type="PROSITE" id="PS51257">
    <property type="entry name" value="PROKAR_LIPOPROTEIN"/>
    <property type="match status" value="1"/>
</dbReference>
<feature type="region of interest" description="Disordered" evidence="1">
    <location>
        <begin position="37"/>
        <end position="62"/>
    </location>
</feature>
<protein>
    <recommendedName>
        <fullName evidence="4">Lipoprotein</fullName>
    </recommendedName>
</protein>
<dbReference type="Proteomes" id="UP000236178">
    <property type="component" value="Unassembled WGS sequence"/>
</dbReference>
<evidence type="ECO:0000313" key="3">
    <source>
        <dbReference type="Proteomes" id="UP000236178"/>
    </source>
</evidence>
<reference evidence="2 3" key="1">
    <citation type="submission" date="2017-12" db="EMBL/GenBank/DDBJ databases">
        <title>Streptomyces populusis sp. nov., a novel endophytic actinobacterium isolated from stems of Populus adenopoda Maxim.</title>
        <authorList>
            <person name="Wang Z."/>
        </authorList>
    </citation>
    <scope>NUCLEOTIDE SEQUENCE [LARGE SCALE GENOMIC DNA]</scope>
    <source>
        <strain evidence="2 3">A249</strain>
    </source>
</reference>
<proteinExistence type="predicted"/>